<dbReference type="InterPro" id="IPR055302">
    <property type="entry name" value="F-box_dom-containing"/>
</dbReference>
<proteinExistence type="predicted"/>
<keyword evidence="5" id="KW-1185">Reference proteome</keyword>
<organism evidence="4 5">
    <name type="scientific">Hordeum vulgare subsp. vulgare</name>
    <name type="common">Domesticated barley</name>
    <dbReference type="NCBI Taxonomy" id="112509"/>
    <lineage>
        <taxon>Eukaryota</taxon>
        <taxon>Viridiplantae</taxon>
        <taxon>Streptophyta</taxon>
        <taxon>Embryophyta</taxon>
        <taxon>Tracheophyta</taxon>
        <taxon>Spermatophyta</taxon>
        <taxon>Magnoliopsida</taxon>
        <taxon>Liliopsida</taxon>
        <taxon>Poales</taxon>
        <taxon>Poaceae</taxon>
        <taxon>BOP clade</taxon>
        <taxon>Pooideae</taxon>
        <taxon>Triticodae</taxon>
        <taxon>Triticeae</taxon>
        <taxon>Hordeinae</taxon>
        <taxon>Hordeum</taxon>
    </lineage>
</organism>
<dbReference type="InterPro" id="IPR053781">
    <property type="entry name" value="F-box_AtFBL13-like"/>
</dbReference>
<dbReference type="OrthoDB" id="584579at2759"/>
<dbReference type="InterPro" id="IPR032675">
    <property type="entry name" value="LRR_dom_sf"/>
</dbReference>
<reference evidence="5" key="1">
    <citation type="journal article" date="2012" name="Nature">
        <title>A physical, genetic and functional sequence assembly of the barley genome.</title>
        <authorList>
            <consortium name="The International Barley Genome Sequencing Consortium"/>
            <person name="Mayer K.F."/>
            <person name="Waugh R."/>
            <person name="Brown J.W."/>
            <person name="Schulman A."/>
            <person name="Langridge P."/>
            <person name="Platzer M."/>
            <person name="Fincher G.B."/>
            <person name="Muehlbauer G.J."/>
            <person name="Sato K."/>
            <person name="Close T.J."/>
            <person name="Wise R.P."/>
            <person name="Stein N."/>
        </authorList>
    </citation>
    <scope>NUCLEOTIDE SEQUENCE [LARGE SCALE GENOMIC DNA]</scope>
    <source>
        <strain evidence="5">cv. Morex</strain>
    </source>
</reference>
<dbReference type="Gramene" id="HORVU.MOREX.r2.6HG0457350.1">
    <property type="protein sequence ID" value="HORVU.MOREX.r2.6HG0457350.1.CDS.1"/>
    <property type="gene ID" value="HORVU.MOREX.r2.6HG0457350"/>
</dbReference>
<accession>A0A8I6YGU2</accession>
<evidence type="ECO:0000313" key="4">
    <source>
        <dbReference type="EnsemblPlants" id="HORVU.MOREX.r3.6HG0550410.1.CDS1"/>
    </source>
</evidence>
<dbReference type="SUPFAM" id="SSF52047">
    <property type="entry name" value="RNI-like"/>
    <property type="match status" value="1"/>
</dbReference>
<dbReference type="Proteomes" id="UP000011116">
    <property type="component" value="Chromosome 6H"/>
</dbReference>
<dbReference type="SUPFAM" id="SSF81383">
    <property type="entry name" value="F-box domain"/>
    <property type="match status" value="1"/>
</dbReference>
<evidence type="ECO:0000313" key="5">
    <source>
        <dbReference type="Proteomes" id="UP000011116"/>
    </source>
</evidence>
<protein>
    <recommendedName>
        <fullName evidence="6">F-box domain-containing protein</fullName>
    </recommendedName>
</protein>
<dbReference type="InterPro" id="IPR001810">
    <property type="entry name" value="F-box_dom"/>
</dbReference>
<reference evidence="4" key="2">
    <citation type="submission" date="2020-10" db="EMBL/GenBank/DDBJ databases">
        <authorList>
            <person name="Scholz U."/>
            <person name="Mascher M."/>
            <person name="Fiebig A."/>
        </authorList>
    </citation>
    <scope>NUCLEOTIDE SEQUENCE [LARGE SCALE GENOMIC DNA]</scope>
    <source>
        <strain evidence="4">cv. Morex</strain>
    </source>
</reference>
<dbReference type="Gene3D" id="1.20.1280.50">
    <property type="match status" value="1"/>
</dbReference>
<dbReference type="PANTHER" id="PTHR32141:SF187">
    <property type="entry name" value="F-BOX DOMAIN-CONTAINING PROTEIN"/>
    <property type="match status" value="1"/>
</dbReference>
<evidence type="ECO:0000259" key="2">
    <source>
        <dbReference type="Pfam" id="PF00646"/>
    </source>
</evidence>
<name>A0A8I6YGU2_HORVV</name>
<dbReference type="Pfam" id="PF00646">
    <property type="entry name" value="F-box"/>
    <property type="match status" value="1"/>
</dbReference>
<dbReference type="Gene3D" id="3.80.10.10">
    <property type="entry name" value="Ribonuclease Inhibitor"/>
    <property type="match status" value="1"/>
</dbReference>
<feature type="domain" description="F-box/LRR-repeat protein 15/At3g58940/PEG3-like LRR" evidence="3">
    <location>
        <begin position="113"/>
        <end position="290"/>
    </location>
</feature>
<feature type="domain" description="F-box" evidence="2">
    <location>
        <begin position="26"/>
        <end position="66"/>
    </location>
</feature>
<evidence type="ECO:0000256" key="1">
    <source>
        <dbReference type="SAM" id="MobiDB-lite"/>
    </source>
</evidence>
<dbReference type="AlphaFoldDB" id="A0A8I6YGU2"/>
<dbReference type="KEGG" id="hvg:123404981"/>
<evidence type="ECO:0008006" key="6">
    <source>
        <dbReference type="Google" id="ProtNLM"/>
    </source>
</evidence>
<dbReference type="GeneID" id="123404981"/>
<dbReference type="Gramene" id="HORVU.MOREX.r3.6HG0550410.1">
    <property type="protein sequence ID" value="HORVU.MOREX.r3.6HG0550410.1.CDS1"/>
    <property type="gene ID" value="HORVU.MOREX.r3.6HG0550410"/>
</dbReference>
<sequence>MEAAAGSSRKEQLRSGDCDETAGDRISHLPDDVLGAIISLLPTRHGGRTQALSRRWRHLWRSAPLNLEVTCPPYFLPTSVPVSSVAKIIAQHPGPARRFCFQHLLAGDLCAEVESWLSSRSLANLQELDIGYQCLSQQHTRYPLPQSAFHSASTLLAAKIRTCSFPDAIAPSMNFPLLKELVLHCVSFSGDAFQSLLSGCHALQSLSMLQVHVAGSGCLRVSSPTLRSIGFRKSSGGKAELVIHDAPRLQRLLLPYCHLNDCVTIRVIGAPELEILGPFSLGMCKLPIFQVGMSRRQ</sequence>
<feature type="compositionally biased region" description="Basic and acidic residues" evidence="1">
    <location>
        <begin position="8"/>
        <end position="24"/>
    </location>
</feature>
<dbReference type="CDD" id="cd22160">
    <property type="entry name" value="F-box_AtFBL13-like"/>
    <property type="match status" value="1"/>
</dbReference>
<dbReference type="PANTHER" id="PTHR32141">
    <property type="match status" value="1"/>
</dbReference>
<feature type="region of interest" description="Disordered" evidence="1">
    <location>
        <begin position="1"/>
        <end position="24"/>
    </location>
</feature>
<dbReference type="EnsemblPlants" id="HORVU.MOREX.r3.6HG0550410.1">
    <property type="protein sequence ID" value="HORVU.MOREX.r3.6HG0550410.1.CDS1"/>
    <property type="gene ID" value="HORVU.MOREX.r3.6HG0550410"/>
</dbReference>
<reference evidence="4" key="3">
    <citation type="submission" date="2022-01" db="UniProtKB">
        <authorList>
            <consortium name="EnsemblPlants"/>
        </authorList>
    </citation>
    <scope>IDENTIFICATION</scope>
    <source>
        <strain evidence="4">subsp. vulgare</strain>
    </source>
</reference>
<dbReference type="Pfam" id="PF24758">
    <property type="entry name" value="LRR_At5g56370"/>
    <property type="match status" value="1"/>
</dbReference>
<dbReference type="InterPro" id="IPR036047">
    <property type="entry name" value="F-box-like_dom_sf"/>
</dbReference>
<dbReference type="RefSeq" id="XP_044954803.1">
    <property type="nucleotide sequence ID" value="XM_045098868.1"/>
</dbReference>
<evidence type="ECO:0000259" key="3">
    <source>
        <dbReference type="Pfam" id="PF24758"/>
    </source>
</evidence>
<dbReference type="InterPro" id="IPR055411">
    <property type="entry name" value="LRR_FXL15/At3g58940/PEG3-like"/>
</dbReference>
<gene>
    <name evidence="4" type="primary">LOC123404981</name>
</gene>